<accession>A0A915INH7</accession>
<protein>
    <submittedName>
        <fullName evidence="3">Uncharacterized protein</fullName>
    </submittedName>
</protein>
<evidence type="ECO:0000313" key="3">
    <source>
        <dbReference type="WBParaSite" id="nRc.2.0.1.t14983-RA"/>
    </source>
</evidence>
<evidence type="ECO:0000256" key="1">
    <source>
        <dbReference type="SAM" id="MobiDB-lite"/>
    </source>
</evidence>
<dbReference type="WBParaSite" id="nRc.2.0.1.t14983-RA">
    <property type="protein sequence ID" value="nRc.2.0.1.t14983-RA"/>
    <property type="gene ID" value="nRc.2.0.1.g14983"/>
</dbReference>
<evidence type="ECO:0000313" key="2">
    <source>
        <dbReference type="Proteomes" id="UP000887565"/>
    </source>
</evidence>
<dbReference type="Proteomes" id="UP000887565">
    <property type="component" value="Unplaced"/>
</dbReference>
<dbReference type="AlphaFoldDB" id="A0A915INH7"/>
<proteinExistence type="predicted"/>
<sequence>MDYVYDDMGETMLKPKSIPPQKTIAQPADANDPPNQELWTNSLEATPFCQKLLPVHLVTSIRSGPLFRKETQRLVFNLPTLFLNKSEKERDQMIITEFYSKLSSMIQAYMDEQK</sequence>
<keyword evidence="2" id="KW-1185">Reference proteome</keyword>
<reference evidence="3" key="1">
    <citation type="submission" date="2022-11" db="UniProtKB">
        <authorList>
            <consortium name="WormBaseParasite"/>
        </authorList>
    </citation>
    <scope>IDENTIFICATION</scope>
</reference>
<organism evidence="2 3">
    <name type="scientific">Romanomermis culicivorax</name>
    <name type="common">Nematode worm</name>
    <dbReference type="NCBI Taxonomy" id="13658"/>
    <lineage>
        <taxon>Eukaryota</taxon>
        <taxon>Metazoa</taxon>
        <taxon>Ecdysozoa</taxon>
        <taxon>Nematoda</taxon>
        <taxon>Enoplea</taxon>
        <taxon>Dorylaimia</taxon>
        <taxon>Mermithida</taxon>
        <taxon>Mermithoidea</taxon>
        <taxon>Mermithidae</taxon>
        <taxon>Romanomermis</taxon>
    </lineage>
</organism>
<feature type="region of interest" description="Disordered" evidence="1">
    <location>
        <begin position="14"/>
        <end position="35"/>
    </location>
</feature>
<name>A0A915INH7_ROMCU</name>